<dbReference type="SUPFAM" id="SSF55031">
    <property type="entry name" value="Bacterial exopeptidase dimerisation domain"/>
    <property type="match status" value="1"/>
</dbReference>
<keyword evidence="5" id="KW-0862">Zinc</keyword>
<dbReference type="Gene3D" id="1.10.1040.10">
    <property type="entry name" value="N-(1-d-carboxylethyl)-l-norvaline Dehydrogenase, domain 2"/>
    <property type="match status" value="1"/>
</dbReference>
<evidence type="ECO:0000256" key="5">
    <source>
        <dbReference type="ARBA" id="ARBA00022833"/>
    </source>
</evidence>
<dbReference type="InterPro" id="IPR036264">
    <property type="entry name" value="Bact_exopeptidase_dim_dom"/>
</dbReference>
<organism evidence="11 12">
    <name type="scientific">Streptomyces hebeiensis</name>
    <dbReference type="NCBI Taxonomy" id="229486"/>
    <lineage>
        <taxon>Bacteria</taxon>
        <taxon>Bacillati</taxon>
        <taxon>Actinomycetota</taxon>
        <taxon>Actinomycetes</taxon>
        <taxon>Kitasatosporales</taxon>
        <taxon>Streptomycetaceae</taxon>
        <taxon>Streptomyces</taxon>
    </lineage>
</organism>
<evidence type="ECO:0000313" key="12">
    <source>
        <dbReference type="Proteomes" id="UP001501371"/>
    </source>
</evidence>
<keyword evidence="6" id="KW-0521">NADP</keyword>
<dbReference type="InterPro" id="IPR002933">
    <property type="entry name" value="Peptidase_M20"/>
</dbReference>
<evidence type="ECO:0000313" key="11">
    <source>
        <dbReference type="EMBL" id="GAA1198891.1"/>
    </source>
</evidence>
<dbReference type="Pfam" id="PF07687">
    <property type="entry name" value="M20_dimer"/>
    <property type="match status" value="1"/>
</dbReference>
<reference evidence="11 12" key="1">
    <citation type="journal article" date="2019" name="Int. J. Syst. Evol. Microbiol.">
        <title>The Global Catalogue of Microorganisms (GCM) 10K type strain sequencing project: providing services to taxonomists for standard genome sequencing and annotation.</title>
        <authorList>
            <consortium name="The Broad Institute Genomics Platform"/>
            <consortium name="The Broad Institute Genome Sequencing Center for Infectious Disease"/>
            <person name="Wu L."/>
            <person name="Ma J."/>
        </authorList>
    </citation>
    <scope>NUCLEOTIDE SEQUENCE [LARGE SCALE GENOMIC DNA]</scope>
    <source>
        <strain evidence="11 12">JCM 12696</strain>
    </source>
</reference>
<dbReference type="Pfam" id="PF08546">
    <property type="entry name" value="ApbA_C"/>
    <property type="match status" value="1"/>
</dbReference>
<dbReference type="InterPro" id="IPR001261">
    <property type="entry name" value="ArgE/DapE_CS"/>
</dbReference>
<evidence type="ECO:0000256" key="6">
    <source>
        <dbReference type="ARBA" id="ARBA00022857"/>
    </source>
</evidence>
<evidence type="ECO:0000256" key="1">
    <source>
        <dbReference type="ARBA" id="ARBA00001947"/>
    </source>
</evidence>
<dbReference type="RefSeq" id="WP_344284624.1">
    <property type="nucleotide sequence ID" value="NZ_BAAAKV010000098.1"/>
</dbReference>
<accession>A0ABN1VAX1</accession>
<dbReference type="SUPFAM" id="SSF53187">
    <property type="entry name" value="Zn-dependent exopeptidases"/>
    <property type="match status" value="1"/>
</dbReference>
<gene>
    <name evidence="11" type="ORF">GCM10009654_64410</name>
</gene>
<feature type="domain" description="Ketopantoate reductase N-terminal" evidence="8">
    <location>
        <begin position="14"/>
        <end position="159"/>
    </location>
</feature>
<keyword evidence="3" id="KW-0479">Metal-binding</keyword>
<dbReference type="Gene3D" id="3.30.70.360">
    <property type="match status" value="1"/>
</dbReference>
<dbReference type="SUPFAM" id="SSF51735">
    <property type="entry name" value="NAD(P)-binding Rossmann-fold domains"/>
    <property type="match status" value="1"/>
</dbReference>
<comment type="similarity">
    <text evidence="2">Belongs to the ketopantoate reductase family.</text>
</comment>
<dbReference type="EMBL" id="BAAAKV010000098">
    <property type="protein sequence ID" value="GAA1198891.1"/>
    <property type="molecule type" value="Genomic_DNA"/>
</dbReference>
<evidence type="ECO:0000259" key="8">
    <source>
        <dbReference type="Pfam" id="PF02558"/>
    </source>
</evidence>
<dbReference type="Proteomes" id="UP001501371">
    <property type="component" value="Unassembled WGS sequence"/>
</dbReference>
<dbReference type="PANTHER" id="PTHR43808">
    <property type="entry name" value="ACETYLORNITHINE DEACETYLASE"/>
    <property type="match status" value="1"/>
</dbReference>
<keyword evidence="4" id="KW-0378">Hydrolase</keyword>
<dbReference type="SUPFAM" id="SSF48179">
    <property type="entry name" value="6-phosphogluconate dehydrogenase C-terminal domain-like"/>
    <property type="match status" value="1"/>
</dbReference>
<comment type="cofactor">
    <cofactor evidence="1">
        <name>Zn(2+)</name>
        <dbReference type="ChEBI" id="CHEBI:29105"/>
    </cofactor>
</comment>
<dbReference type="Gene3D" id="3.40.50.720">
    <property type="entry name" value="NAD(P)-binding Rossmann-like Domain"/>
    <property type="match status" value="1"/>
</dbReference>
<dbReference type="CDD" id="cd03885">
    <property type="entry name" value="M20_CPDG2"/>
    <property type="match status" value="1"/>
</dbReference>
<feature type="domain" description="Ketopantoate reductase C-terminal" evidence="10">
    <location>
        <begin position="186"/>
        <end position="325"/>
    </location>
</feature>
<feature type="domain" description="Peptidase M20 dimerisation" evidence="9">
    <location>
        <begin position="545"/>
        <end position="638"/>
    </location>
</feature>
<keyword evidence="12" id="KW-1185">Reference proteome</keyword>
<protein>
    <recommendedName>
        <fullName evidence="13">2-dehydropantoate 2-reductase</fullName>
    </recommendedName>
</protein>
<dbReference type="Gene3D" id="3.40.630.10">
    <property type="entry name" value="Zn peptidases"/>
    <property type="match status" value="1"/>
</dbReference>
<dbReference type="InterPro" id="IPR036291">
    <property type="entry name" value="NAD(P)-bd_dom_sf"/>
</dbReference>
<dbReference type="InterPro" id="IPR050072">
    <property type="entry name" value="Peptidase_M20A"/>
</dbReference>
<sequence>MSSATRQSTRDAYTVVGAGAIGGTLAHSLARAGHPVRVIDTDTAHVAAVQAHGLTLDRGGERSSVAVEAATPDAFDGPLHRVLLAVKAQATDAALDWIEPRLAPDGWVVSVQNGFNEDLIARRIGAERTVAAFVNIFADVIEPGVIRDGGAGALVIGEPGGAPVSARVRGLVADLTSWGPAEGSDNVEGYLWAKAGFGAMLAATALADAPMAELIDRHAPAMDALAAEVFQVADALGVTLEAFDAFEPEAFRRGADPALRRAATGRLTAWLRTQPKDRSGIWRDLAVRRRPVEVTTHYADVFEQAERHGIATPVLRAVIAGLRELERDPGLMAESRLDALDRLATTATPVAASEPALTGPDARAAEKIRAHLAAHQDEMVADLAAYTSRESASDDPQALAECLAWLRDWLDTALGTEYTEEVRRSPGAADVVIRRYPGTGERPVLLLAHYDTVWPTGTLATWPFHREGDRITGPGVFDMKAGLVQAVWALRALEASGLPRPACTLLLNGDEETGSLHSSETIVAEARASRAALVFEAAADGALKTARKGVGLFTLTVTGREAHAGLDPTAGASAVEELAHQILRLGALRDSAAGTSLNVGVIEGGTRSNVTAGRAVAHLDVRVATAAEQERIGAALAALRPVDPRTSLEVTGGWNRPVFERTEGVARLAGLARDCAALLGEDLREAAVGGASDGNFVVAAGIPVLDGLGALGAGAHARSEHTTATGLVDRAALAAVILTALAGS</sequence>
<dbReference type="InterPro" id="IPR008927">
    <property type="entry name" value="6-PGluconate_DH-like_C_sf"/>
</dbReference>
<dbReference type="InterPro" id="IPR013752">
    <property type="entry name" value="KPA_reductase"/>
</dbReference>
<name>A0ABN1VAX1_9ACTN</name>
<evidence type="ECO:0000256" key="2">
    <source>
        <dbReference type="ARBA" id="ARBA00007870"/>
    </source>
</evidence>
<proteinExistence type="inferred from homology"/>
<dbReference type="InterPro" id="IPR013332">
    <property type="entry name" value="KPR_N"/>
</dbReference>
<dbReference type="InterPro" id="IPR003710">
    <property type="entry name" value="ApbA"/>
</dbReference>
<dbReference type="Pfam" id="PF02558">
    <property type="entry name" value="ApbA"/>
    <property type="match status" value="1"/>
</dbReference>
<evidence type="ECO:0000256" key="7">
    <source>
        <dbReference type="ARBA" id="ARBA00023002"/>
    </source>
</evidence>
<dbReference type="NCBIfam" id="TIGR00745">
    <property type="entry name" value="apbA_panE"/>
    <property type="match status" value="1"/>
</dbReference>
<dbReference type="Pfam" id="PF01546">
    <property type="entry name" value="Peptidase_M20"/>
    <property type="match status" value="1"/>
</dbReference>
<keyword evidence="7" id="KW-0560">Oxidoreductase</keyword>
<dbReference type="InterPro" id="IPR013328">
    <property type="entry name" value="6PGD_dom2"/>
</dbReference>
<dbReference type="InterPro" id="IPR011650">
    <property type="entry name" value="Peptidase_M20_dimer"/>
</dbReference>
<evidence type="ECO:0000259" key="9">
    <source>
        <dbReference type="Pfam" id="PF07687"/>
    </source>
</evidence>
<dbReference type="PANTHER" id="PTHR43808:SF9">
    <property type="entry name" value="BLL0789 PROTEIN"/>
    <property type="match status" value="1"/>
</dbReference>
<dbReference type="PROSITE" id="PS00758">
    <property type="entry name" value="ARGE_DAPE_CPG2_1"/>
    <property type="match status" value="1"/>
</dbReference>
<evidence type="ECO:0000256" key="3">
    <source>
        <dbReference type="ARBA" id="ARBA00022723"/>
    </source>
</evidence>
<evidence type="ECO:0000259" key="10">
    <source>
        <dbReference type="Pfam" id="PF08546"/>
    </source>
</evidence>
<comment type="caution">
    <text evidence="11">The sequence shown here is derived from an EMBL/GenBank/DDBJ whole genome shotgun (WGS) entry which is preliminary data.</text>
</comment>
<evidence type="ECO:0000256" key="4">
    <source>
        <dbReference type="ARBA" id="ARBA00022801"/>
    </source>
</evidence>
<evidence type="ECO:0008006" key="13">
    <source>
        <dbReference type="Google" id="ProtNLM"/>
    </source>
</evidence>